<evidence type="ECO:0000313" key="3">
    <source>
        <dbReference type="Proteomes" id="UP001589793"/>
    </source>
</evidence>
<evidence type="ECO:0000256" key="1">
    <source>
        <dbReference type="SAM" id="MobiDB-lite"/>
    </source>
</evidence>
<feature type="region of interest" description="Disordered" evidence="1">
    <location>
        <begin position="112"/>
        <end position="163"/>
    </location>
</feature>
<name>A0ABV6R939_9MICO</name>
<reference evidence="2 3" key="1">
    <citation type="submission" date="2024-09" db="EMBL/GenBank/DDBJ databases">
        <authorList>
            <person name="Sun Q."/>
            <person name="Mori K."/>
        </authorList>
    </citation>
    <scope>NUCLEOTIDE SEQUENCE [LARGE SCALE GENOMIC DNA]</scope>
    <source>
        <strain evidence="2 3">CICC 10874</strain>
    </source>
</reference>
<dbReference type="Gene3D" id="1.10.260.40">
    <property type="entry name" value="lambda repressor-like DNA-binding domains"/>
    <property type="match status" value="1"/>
</dbReference>
<proteinExistence type="predicted"/>
<organism evidence="2 3">
    <name type="scientific">Brachybacterium hainanense</name>
    <dbReference type="NCBI Taxonomy" id="1541174"/>
    <lineage>
        <taxon>Bacteria</taxon>
        <taxon>Bacillati</taxon>
        <taxon>Actinomycetota</taxon>
        <taxon>Actinomycetes</taxon>
        <taxon>Micrococcales</taxon>
        <taxon>Dermabacteraceae</taxon>
        <taxon>Brachybacterium</taxon>
    </lineage>
</organism>
<comment type="caution">
    <text evidence="2">The sequence shown here is derived from an EMBL/GenBank/DDBJ whole genome shotgun (WGS) entry which is preliminary data.</text>
</comment>
<sequence>MSGLSDLLQRLNTEGWSSRRIEREAERHGYRLSNATVARYLRGAHPPMPATETLQAFADVFRVDVNRLAAAAGQPSIGEPFDLGPESARLTGPQREAVRHVVRVMLDQNEALDTGVEDRAQPDGATRRSDLRLAAYRGTSKLEAMDAAADRAGEESQDPEDYR</sequence>
<gene>
    <name evidence="2" type="ORF">ACFFF6_05980</name>
</gene>
<dbReference type="Proteomes" id="UP001589793">
    <property type="component" value="Unassembled WGS sequence"/>
</dbReference>
<dbReference type="RefSeq" id="WP_376979116.1">
    <property type="nucleotide sequence ID" value="NZ_JBHLSV010000005.1"/>
</dbReference>
<dbReference type="EMBL" id="JBHLSV010000005">
    <property type="protein sequence ID" value="MFC0673500.1"/>
    <property type="molecule type" value="Genomic_DNA"/>
</dbReference>
<feature type="compositionally biased region" description="Basic and acidic residues" evidence="1">
    <location>
        <begin position="148"/>
        <end position="163"/>
    </location>
</feature>
<accession>A0ABV6R939</accession>
<keyword evidence="3" id="KW-1185">Reference proteome</keyword>
<protein>
    <recommendedName>
        <fullName evidence="4">HTH cro/C1-type domain-containing protein</fullName>
    </recommendedName>
</protein>
<dbReference type="InterPro" id="IPR010982">
    <property type="entry name" value="Lambda_DNA-bd_dom_sf"/>
</dbReference>
<evidence type="ECO:0008006" key="4">
    <source>
        <dbReference type="Google" id="ProtNLM"/>
    </source>
</evidence>
<evidence type="ECO:0000313" key="2">
    <source>
        <dbReference type="EMBL" id="MFC0673500.1"/>
    </source>
</evidence>
<feature type="compositionally biased region" description="Basic and acidic residues" evidence="1">
    <location>
        <begin position="116"/>
        <end position="131"/>
    </location>
</feature>